<organism evidence="3 4">
    <name type="scientific">Streptomyces violaceus</name>
    <name type="common">Streptomyces venezuelae</name>
    <dbReference type="NCBI Taxonomy" id="1936"/>
    <lineage>
        <taxon>Bacteria</taxon>
        <taxon>Bacillati</taxon>
        <taxon>Actinomycetota</taxon>
        <taxon>Actinomycetes</taxon>
        <taxon>Kitasatosporales</taxon>
        <taxon>Streptomycetaceae</taxon>
        <taxon>Streptomyces</taxon>
    </lineage>
</organism>
<dbReference type="Proteomes" id="UP001249394">
    <property type="component" value="Chromosome"/>
</dbReference>
<evidence type="ECO:0000313" key="3">
    <source>
        <dbReference type="EMBL" id="WND23177.1"/>
    </source>
</evidence>
<dbReference type="PANTHER" id="PTHR35201:SF4">
    <property type="entry name" value="BETA-PINACENE SYNTHASE-RELATED"/>
    <property type="match status" value="1"/>
</dbReference>
<dbReference type="InterPro" id="IPR034686">
    <property type="entry name" value="Terpene_cyclase-like_2"/>
</dbReference>
<gene>
    <name evidence="3" type="ORF">RI060_40150</name>
</gene>
<comment type="cofactor">
    <cofactor evidence="2">
        <name>Mg(2+)</name>
        <dbReference type="ChEBI" id="CHEBI:18420"/>
    </cofactor>
</comment>
<reference evidence="3 4" key="1">
    <citation type="submission" date="2023-09" db="EMBL/GenBank/DDBJ databases">
        <title>The genome sequence of Streptomyces anthocyanicus.</title>
        <authorList>
            <person name="Mo P."/>
        </authorList>
    </citation>
    <scope>NUCLEOTIDE SEQUENCE [LARGE SCALE GENOMIC DNA]</scope>
    <source>
        <strain evidence="3 4">JCM 4387</strain>
    </source>
</reference>
<evidence type="ECO:0000256" key="2">
    <source>
        <dbReference type="RuleBase" id="RU366034"/>
    </source>
</evidence>
<evidence type="ECO:0000313" key="4">
    <source>
        <dbReference type="Proteomes" id="UP001249394"/>
    </source>
</evidence>
<protein>
    <recommendedName>
        <fullName evidence="2">Terpene synthase</fullName>
        <ecNumber evidence="2">4.2.3.-</ecNumber>
    </recommendedName>
</protein>
<accession>A0ABY9UJZ9</accession>
<dbReference type="Pfam" id="PF19086">
    <property type="entry name" value="Terpene_syn_C_2"/>
    <property type="match status" value="1"/>
</dbReference>
<keyword evidence="1 2" id="KW-0456">Lyase</keyword>
<dbReference type="Gene3D" id="1.10.600.10">
    <property type="entry name" value="Farnesyl Diphosphate Synthase"/>
    <property type="match status" value="1"/>
</dbReference>
<dbReference type="InterPro" id="IPR008949">
    <property type="entry name" value="Isoprenoid_synthase_dom_sf"/>
</dbReference>
<dbReference type="SFLD" id="SFLDG01020">
    <property type="entry name" value="Terpene_Cyclase_Like_2"/>
    <property type="match status" value="1"/>
</dbReference>
<keyword evidence="2" id="KW-0460">Magnesium</keyword>
<dbReference type="SUPFAM" id="SSF48576">
    <property type="entry name" value="Terpenoid synthases"/>
    <property type="match status" value="1"/>
</dbReference>
<keyword evidence="4" id="KW-1185">Reference proteome</keyword>
<evidence type="ECO:0000256" key="1">
    <source>
        <dbReference type="ARBA" id="ARBA00023239"/>
    </source>
</evidence>
<sequence>MIEPTRPSGLIRPDFGILVPDRMHPRAEHVGSRLAAWATRVGLTTGTTEDTRLRRSGFHLVAARILPDEAEADVELFAQWATWLFHLDDEQDEGAMGRSPQSVHATYTAIIAVIQGRPTLAAHPPAVRALADLWPRTAARMSPAWHRRILDHVHQHRDAFLTQITHRQTGTLPTPEEYPGLRRDANGMFMYDLVEVTCHTEIPPHLAGTDAWTELCAASSDITAWCNDVISLPREQANNEPTNYVTVLRHAHGCSEQEAVDQVRAHITRRLRDLREAERAVLTEARQHKPGTDRLHRVVRVIGDMPGTHLGWILTSGRYR</sequence>
<dbReference type="EMBL" id="CP134213">
    <property type="protein sequence ID" value="WND23177.1"/>
    <property type="molecule type" value="Genomic_DNA"/>
</dbReference>
<comment type="similarity">
    <text evidence="2">Belongs to the terpene synthase family.</text>
</comment>
<dbReference type="SFLD" id="SFLDS00005">
    <property type="entry name" value="Isoprenoid_Synthase_Type_I"/>
    <property type="match status" value="1"/>
</dbReference>
<name>A0ABY9UJZ9_STRVL</name>
<dbReference type="PANTHER" id="PTHR35201">
    <property type="entry name" value="TERPENE SYNTHASE"/>
    <property type="match status" value="1"/>
</dbReference>
<proteinExistence type="inferred from homology"/>
<keyword evidence="2" id="KW-0479">Metal-binding</keyword>
<dbReference type="EC" id="4.2.3.-" evidence="2"/>